<feature type="chain" id="PRO_5005572569" description="Rifin" evidence="2">
    <location>
        <begin position="23"/>
        <end position="381"/>
    </location>
</feature>
<dbReference type="VEuPathDB" id="PlasmoDB:PfHB3_060036500"/>
<dbReference type="KEGG" id="pfh:PFHG_03722"/>
<dbReference type="Proteomes" id="UP000054289">
    <property type="component" value="Unassembled WGS sequence"/>
</dbReference>
<keyword evidence="1" id="KW-0472">Membrane</keyword>
<feature type="signal peptide" evidence="2">
    <location>
        <begin position="1"/>
        <end position="22"/>
    </location>
</feature>
<evidence type="ECO:0008006" key="5">
    <source>
        <dbReference type="Google" id="ProtNLM"/>
    </source>
</evidence>
<organism evidence="3 4">
    <name type="scientific">Plasmodium falciparum (isolate HB3)</name>
    <dbReference type="NCBI Taxonomy" id="137071"/>
    <lineage>
        <taxon>Eukaryota</taxon>
        <taxon>Sar</taxon>
        <taxon>Alveolata</taxon>
        <taxon>Apicomplexa</taxon>
        <taxon>Aconoidasida</taxon>
        <taxon>Haemosporida</taxon>
        <taxon>Plasmodiidae</taxon>
        <taxon>Plasmodium</taxon>
        <taxon>Plasmodium (Laverania)</taxon>
    </lineage>
</organism>
<keyword evidence="2" id="KW-0732">Signal</keyword>
<reference evidence="3 4" key="1">
    <citation type="submission" date="2006-03" db="EMBL/GenBank/DDBJ databases">
        <title>Annotation of Plasmodium falciparum HB3.</title>
        <authorList>
            <consortium name="The Broad Institute Genome Sequencing Platform"/>
            <person name="Volkman S.K."/>
            <person name="Neafsey D.E."/>
            <person name="Dash A.P."/>
            <person name="Chitnis C.E."/>
            <person name="Hartl D.L."/>
            <person name="Young S.K."/>
            <person name="Zeng Q."/>
            <person name="Koehrsen M."/>
            <person name="Alvarado L."/>
            <person name="Berlin A."/>
            <person name="Borenstein D."/>
            <person name="Chapman S.B."/>
            <person name="Chen Z."/>
            <person name="Engels R."/>
            <person name="Freedman E."/>
            <person name="Gellesch M."/>
            <person name="Goldberg J."/>
            <person name="Griggs A."/>
            <person name="Gujja S."/>
            <person name="Heilman E.R."/>
            <person name="Heiman D.I."/>
            <person name="Howarth C."/>
            <person name="Jen D."/>
            <person name="Larson L."/>
            <person name="Mehta T."/>
            <person name="Neiman D."/>
            <person name="Park D."/>
            <person name="Pearson M."/>
            <person name="Roberts A."/>
            <person name="Saif S."/>
            <person name="Shea T."/>
            <person name="Shenoy N."/>
            <person name="Sisk P."/>
            <person name="Stolte C."/>
            <person name="Sykes S."/>
            <person name="Walk T."/>
            <person name="White J."/>
            <person name="Yandava C."/>
            <person name="Haas B."/>
            <person name="Henn M.R."/>
            <person name="Nusbaum C."/>
            <person name="Birren B."/>
        </authorList>
    </citation>
    <scope>NUCLEOTIDE SEQUENCE [LARGE SCALE GENOMIC DNA]</scope>
    <source>
        <strain evidence="3">HB3</strain>
    </source>
</reference>
<dbReference type="AlphaFoldDB" id="A0A0L7KGD3"/>
<name>A0A0L7KGD3_PLAFX</name>
<gene>
    <name evidence="3" type="ORF">PFHG_03722</name>
</gene>
<evidence type="ECO:0000256" key="1">
    <source>
        <dbReference type="SAM" id="Phobius"/>
    </source>
</evidence>
<dbReference type="OMA" id="ENNQRNH"/>
<keyword evidence="1" id="KW-0812">Transmembrane</keyword>
<dbReference type="NCBIfam" id="TIGR01477">
    <property type="entry name" value="RIFIN"/>
    <property type="match status" value="1"/>
</dbReference>
<feature type="transmembrane region" description="Helical" evidence="1">
    <location>
        <begin position="340"/>
        <end position="361"/>
    </location>
</feature>
<accession>A0A0L7KGD3</accession>
<reference evidence="4" key="2">
    <citation type="submission" date="2006-03" db="EMBL/GenBank/DDBJ databases">
        <title>The genome sequence of the Plasmodium falciparum HB3.</title>
        <authorList>
            <consortium name="The Broad Institute Genome Sequencing Platform"/>
            <person name="Birren B."/>
            <person name="Lander E."/>
            <person name="Galagan J."/>
            <person name="Nusbaum C."/>
            <person name="Devon K."/>
            <person name="Henn M."/>
            <person name="Jaffe D."/>
            <person name="Butler J."/>
            <person name="Alvarez P."/>
            <person name="Gnerre S."/>
            <person name="Grabherr M."/>
            <person name="Kleber M."/>
            <person name="Mauceli E."/>
            <person name="Brockman W."/>
            <person name="MacCallum I.A."/>
            <person name="Rounsley S."/>
            <person name="Young S."/>
            <person name="LaButti K."/>
            <person name="Pushparaj V."/>
            <person name="DeCaprio D."/>
            <person name="Crawford M."/>
            <person name="Koehrsen M."/>
            <person name="Engels R."/>
            <person name="Montgomery P."/>
            <person name="Pearson M."/>
            <person name="Howarth C."/>
            <person name="Larson L."/>
            <person name="Luoma S."/>
            <person name="White J."/>
            <person name="Kodira C."/>
            <person name="Zeng Q."/>
            <person name="Oleary S."/>
            <person name="Yandava C."/>
            <person name="Alvarado L."/>
            <person name="Wirth D."/>
            <person name="Volkman S."/>
            <person name="Hartl D."/>
        </authorList>
    </citation>
    <scope>NUCLEOTIDE SEQUENCE [LARGE SCALE GENOMIC DNA]</scope>
</reference>
<dbReference type="OrthoDB" id="379182at2759"/>
<dbReference type="EMBL" id="CH672034">
    <property type="protein sequence ID" value="KOB61969.1"/>
    <property type="molecule type" value="Genomic_DNA"/>
</dbReference>
<protein>
    <recommendedName>
        <fullName evidence="5">Rifin</fullName>
    </recommendedName>
</protein>
<evidence type="ECO:0000313" key="4">
    <source>
        <dbReference type="Proteomes" id="UP000054289"/>
    </source>
</evidence>
<keyword evidence="1" id="KW-1133">Transmembrane helix</keyword>
<dbReference type="Pfam" id="PF02009">
    <property type="entry name" value="RIFIN"/>
    <property type="match status" value="1"/>
</dbReference>
<evidence type="ECO:0000313" key="3">
    <source>
        <dbReference type="EMBL" id="KOB61969.1"/>
    </source>
</evidence>
<proteinExistence type="predicted"/>
<dbReference type="InterPro" id="IPR006373">
    <property type="entry name" value="VSA_Rifin"/>
</dbReference>
<sequence length="381" mass="42336">MKVHYINILLFALLLNILENNQRNHKKTTLRTPKTAPTRTHRTLCECELYAPSKYENDPEMKSVMQQFYDRTTQRFQEYDEKLQEKRQIYKDKCDKEIQKIILKDKIEKELNEKFSSLHTDIESDAIPTCVCEKSMADKVEKGCLRCGSVLGGGVMPGFGAIGGTALYALNQLKPTAIATAVEEALKAGATKILAASKIAGDAAGMKVVSFELQHFGVDELFPEIFNPFVTTRHYNEITSIANSLLAKYGPTCTSLDKSITVPAACSKFQIKLGIHLPDGSPYGTPAYNAIPKGLEGILGKATQGAKAAEALKSAKLTTEITKKQTALIEAGFDSSTTSIYASIIVILIIVLIMVIIYLILRYRRKKKMKKKLLYIKLLEE</sequence>
<evidence type="ECO:0000256" key="2">
    <source>
        <dbReference type="SAM" id="SignalP"/>
    </source>
</evidence>